<evidence type="ECO:0000256" key="4">
    <source>
        <dbReference type="ARBA" id="ARBA00022842"/>
    </source>
</evidence>
<feature type="region of interest" description="Disordered" evidence="5">
    <location>
        <begin position="1146"/>
        <end position="1193"/>
    </location>
</feature>
<dbReference type="GO" id="GO:0008168">
    <property type="term" value="F:methyltransferase activity"/>
    <property type="evidence" value="ECO:0007669"/>
    <property type="project" value="UniProtKB-KW"/>
</dbReference>
<comment type="caution">
    <text evidence="6">The sequence shown here is derived from an EMBL/GenBank/DDBJ whole genome shotgun (WGS) entry which is preliminary data.</text>
</comment>
<proteinExistence type="predicted"/>
<keyword evidence="1" id="KW-0489">Methyltransferase</keyword>
<name>A0A8J5XUI6_9ROSI</name>
<dbReference type="OrthoDB" id="1523883at2759"/>
<dbReference type="Proteomes" id="UP000701853">
    <property type="component" value="Chromosome 13"/>
</dbReference>
<evidence type="ECO:0000256" key="2">
    <source>
        <dbReference type="ARBA" id="ARBA00022679"/>
    </source>
</evidence>
<evidence type="ECO:0000256" key="5">
    <source>
        <dbReference type="SAM" id="MobiDB-lite"/>
    </source>
</evidence>
<dbReference type="InterPro" id="IPR005299">
    <property type="entry name" value="MeTrfase_7"/>
</dbReference>
<reference evidence="6 7" key="1">
    <citation type="journal article" date="2021" name="bioRxiv">
        <title>The Gossypium anomalum genome as a resource for cotton improvement and evolutionary analysis of hybrid incompatibility.</title>
        <authorList>
            <person name="Grover C.E."/>
            <person name="Yuan D."/>
            <person name="Arick M.A."/>
            <person name="Miller E.R."/>
            <person name="Hu G."/>
            <person name="Peterson D.G."/>
            <person name="Wendel J.F."/>
            <person name="Udall J.A."/>
        </authorList>
    </citation>
    <scope>NUCLEOTIDE SEQUENCE [LARGE SCALE GENOMIC DNA]</scope>
    <source>
        <strain evidence="6">JFW-Udall</strain>
        <tissue evidence="6">Leaf</tissue>
    </source>
</reference>
<protein>
    <submittedName>
        <fullName evidence="6">Uncharacterized protein</fullName>
    </submittedName>
</protein>
<keyword evidence="4" id="KW-0460">Magnesium</keyword>
<evidence type="ECO:0000256" key="1">
    <source>
        <dbReference type="ARBA" id="ARBA00022603"/>
    </source>
</evidence>
<gene>
    <name evidence="6" type="ORF">CXB51_036365</name>
</gene>
<feature type="compositionally biased region" description="Basic and acidic residues" evidence="5">
    <location>
        <begin position="1166"/>
        <end position="1182"/>
    </location>
</feature>
<dbReference type="PANTHER" id="PTHR31009">
    <property type="entry name" value="S-ADENOSYL-L-METHIONINE:CARBOXYL METHYLTRANSFERASE FAMILY PROTEIN"/>
    <property type="match status" value="1"/>
</dbReference>
<dbReference type="InterPro" id="IPR029063">
    <property type="entry name" value="SAM-dependent_MTases_sf"/>
</dbReference>
<keyword evidence="2" id="KW-0808">Transferase</keyword>
<organism evidence="6 7">
    <name type="scientific">Gossypium anomalum</name>
    <dbReference type="NCBI Taxonomy" id="47600"/>
    <lineage>
        <taxon>Eukaryota</taxon>
        <taxon>Viridiplantae</taxon>
        <taxon>Streptophyta</taxon>
        <taxon>Embryophyta</taxon>
        <taxon>Tracheophyta</taxon>
        <taxon>Spermatophyta</taxon>
        <taxon>Magnoliopsida</taxon>
        <taxon>eudicotyledons</taxon>
        <taxon>Gunneridae</taxon>
        <taxon>Pentapetalae</taxon>
        <taxon>rosids</taxon>
        <taxon>malvids</taxon>
        <taxon>Malvales</taxon>
        <taxon>Malvaceae</taxon>
        <taxon>Malvoideae</taxon>
        <taxon>Gossypium</taxon>
    </lineage>
</organism>
<dbReference type="Pfam" id="PF03492">
    <property type="entry name" value="Methyltransf_7"/>
    <property type="match status" value="5"/>
</dbReference>
<keyword evidence="7" id="KW-1185">Reference proteome</keyword>
<accession>A0A8J5XUI6</accession>
<evidence type="ECO:0000313" key="7">
    <source>
        <dbReference type="Proteomes" id="UP000701853"/>
    </source>
</evidence>
<feature type="compositionally biased region" description="Polar residues" evidence="5">
    <location>
        <begin position="1183"/>
        <end position="1193"/>
    </location>
</feature>
<sequence length="1870" mass="212886">MSLWPLHHIFTQITRLYIRSIQIGRLHIQIQQAMTMATASSANVYCTNATDKEISYANNSSLQKKVQMKTRPFLEDTIKDMLSKMVHVPCIKVADLGCASGPNTFFPTCEVMDIIASVCRQAHWESPELQVFLNDLPQNDFNTVFKSIPAFNGKPCFIAGVAGSFYQRLFPSKSIHFVHSSYSLHWLSKVPRGVEDNKGNLYIAKSSPPNVSKAYSGQFRNDFSRFLRFRSEEMITEGRMLLTFIGRSSTDPTSKDCCAIWDLFTKSLLDLVAEGLVRESDVDSFNVPYYYPCEEEVREIIEKEGSFGLDKLEIFEMNWDYEDDVFNENFEKSRSGRNVANCIRAITESMIASHFGETIIDDLFSRFAQHVGEHLSCEKTKYYVTITGRLYIHIQQTMFIAMASSANVHCTNATDKQISYANNSSLQKKVLLKIRPFLEDTIKDMLSKMAPVPSIKVADLGCATGPNTFFPTCEIVDIVTRICREAHCESPELQVFLNDLPQNDFNTVFKSVPSFNGMPCFIAGVAGSFYQRLFPTNSIHFVHSSYSLHWLSKVPGGVENKRNVYIAKSSPPNVSKAYFEQFRNDFSSFLRFRSEEMITGGRILLTFVGRSITDPTSKDCCAIWGLFTKSLLDLVAEGLVRESDVDSFNVPYYHPCKEEVREIIEMEGSFVLNKLETFKLNWDFEDDICNENFVFENSKSGRNVANCIRAITESLVASHFGETIIDDLFSRYAQHVGEHLSVVKQGNKMAFALAVVGLKRQGIWGSFGYLRTGRLYIHIQQTMFIAMASSANVHCTNATDKQISYANNSSLQKKVLLKIRPFLEDTIKDMLSKMAPVPSIKVADLGCATGPNTFFPTCEIVDIVTRICREAHCESPELQVFLNDLPQNDFNTVFKSVPSFNGRPCFIAGVAGSFYQRLFPTNSIHFVHSSYSLHWLSKVPGGVENKRNVYIAKSSPLNLSKAYFEQFRNDFSRFLRFRSEEMITGGQMLLTFIGRSITDPTSKVCCAIWGLFTKSLVDLVAEGLVRESDVDSFNVPYYHPCKEEVREIIETEGSFVLNKLETFEMNWDFEDDICNERFVFENSKSGRNVANCMRAITESWVASHFGETIIDALFSRYAQHVDEHLSHEKTKQVRLLNSVSDVLGTLQKHMEPNKNNRKKTTGPKKTSLEKPKRSAFDYRENTSTRSKSSESNAIKTAKMAIKAQSQAKMQWLWLWQWHHQQMCIAPMRLTNKLAMPIIPHYKYLPPSLPLFYLCMYEKVQLKTRPFLEDTIKDMLSKMVPVPCIKVADLGYASCPNMFFPTCEIVDIAFFHSRSNRFFLSETFSEQQRSLRVFFFLSSLALKEQFRNDFSKFLRFRSEEMISGGRMLLIFTDKNITDLASKGSTHKSLLDLVVERLVCKFDVDSFNTPYYYPCEEEVKEIIEKDRSFVLDKLKSFKVNWDFQDDVCNDNFVFKKKSMVASHFGKTIIDNLSSIFAQHVGEHLSSEKAKHFLYLSIYYTIIYGLGDSISTSSIAMASSANVHCTNAPDKQISYANNSSLQKKVQLKTRPVLEDTIKDMLSKMVPVPCIKVADLGCASGPNTFFPACEIVDIVTRICGEAHSESPELQVFLNDLPQNDFNTVFKSVPSFNGRPCFIAGVAGSFYQRLFPSNSIHFVHSSYCLHWLSKVPEGVKNNKGNIYIGNSSPPNVSKAYSEQFRNDFSKFLRFRYEEMISGGRMLLTFIGRSITDPASKDYCTTWDLLTKSLLNLVAEGLVCKSEVDSFNVPYYYPCKEEVRELIEKNGSFILDKLESFEMNWDFEDDVCNENFIFEKSKSGRNVANCMRAITESMIASHFGETIIDDLYSRFAQHVGEHLSSEKTKYATIVVSMTKK</sequence>
<dbReference type="Gene3D" id="1.10.1200.270">
    <property type="entry name" value="Methyltransferase, alpha-helical capping domain"/>
    <property type="match status" value="4"/>
</dbReference>
<dbReference type="InterPro" id="IPR042086">
    <property type="entry name" value="MeTrfase_capping"/>
</dbReference>
<dbReference type="GO" id="GO:0046872">
    <property type="term" value="F:metal ion binding"/>
    <property type="evidence" value="ECO:0007669"/>
    <property type="project" value="UniProtKB-KW"/>
</dbReference>
<evidence type="ECO:0000313" key="6">
    <source>
        <dbReference type="EMBL" id="KAG8471613.1"/>
    </source>
</evidence>
<dbReference type="EMBL" id="JAHUZN010000013">
    <property type="protein sequence ID" value="KAG8471613.1"/>
    <property type="molecule type" value="Genomic_DNA"/>
</dbReference>
<dbReference type="Gene3D" id="3.40.50.150">
    <property type="entry name" value="Vaccinia Virus protein VP39"/>
    <property type="match status" value="6"/>
</dbReference>
<keyword evidence="3" id="KW-0479">Metal-binding</keyword>
<evidence type="ECO:0000256" key="3">
    <source>
        <dbReference type="ARBA" id="ARBA00022723"/>
    </source>
</evidence>
<dbReference type="SUPFAM" id="SSF53335">
    <property type="entry name" value="S-adenosyl-L-methionine-dependent methyltransferases"/>
    <property type="match status" value="5"/>
</dbReference>
<dbReference type="GO" id="GO:0032259">
    <property type="term" value="P:methylation"/>
    <property type="evidence" value="ECO:0007669"/>
    <property type="project" value="UniProtKB-KW"/>
</dbReference>